<feature type="region of interest" description="Disordered" evidence="2">
    <location>
        <begin position="127"/>
        <end position="146"/>
    </location>
</feature>
<gene>
    <name evidence="4" type="ORF">RRG08_025295</name>
</gene>
<evidence type="ECO:0000313" key="4">
    <source>
        <dbReference type="EMBL" id="KAK3790895.1"/>
    </source>
</evidence>
<feature type="domain" description="C2H2-type" evidence="3">
    <location>
        <begin position="43"/>
        <end position="71"/>
    </location>
</feature>
<reference evidence="4" key="1">
    <citation type="journal article" date="2023" name="G3 (Bethesda)">
        <title>A reference genome for the long-term kleptoplast-retaining sea slug Elysia crispata morphotype clarki.</title>
        <authorList>
            <person name="Eastman K.E."/>
            <person name="Pendleton A.L."/>
            <person name="Shaikh M.A."/>
            <person name="Suttiyut T."/>
            <person name="Ogas R."/>
            <person name="Tomko P."/>
            <person name="Gavelis G."/>
            <person name="Widhalm J.R."/>
            <person name="Wisecaver J.H."/>
        </authorList>
    </citation>
    <scope>NUCLEOTIDE SEQUENCE</scope>
    <source>
        <strain evidence="4">ECLA1</strain>
    </source>
</reference>
<evidence type="ECO:0000256" key="1">
    <source>
        <dbReference type="PROSITE-ProRule" id="PRU00042"/>
    </source>
</evidence>
<dbReference type="Proteomes" id="UP001283361">
    <property type="component" value="Unassembled WGS sequence"/>
</dbReference>
<feature type="region of interest" description="Disordered" evidence="2">
    <location>
        <begin position="89"/>
        <end position="121"/>
    </location>
</feature>
<evidence type="ECO:0000313" key="5">
    <source>
        <dbReference type="Proteomes" id="UP001283361"/>
    </source>
</evidence>
<dbReference type="EMBL" id="JAWDGP010001501">
    <property type="protein sequence ID" value="KAK3790895.1"/>
    <property type="molecule type" value="Genomic_DNA"/>
</dbReference>
<name>A0AAE1AN14_9GAST</name>
<keyword evidence="5" id="KW-1185">Reference proteome</keyword>
<proteinExistence type="predicted"/>
<accession>A0AAE1AN14</accession>
<organism evidence="4 5">
    <name type="scientific">Elysia crispata</name>
    <name type="common">lettuce slug</name>
    <dbReference type="NCBI Taxonomy" id="231223"/>
    <lineage>
        <taxon>Eukaryota</taxon>
        <taxon>Metazoa</taxon>
        <taxon>Spiralia</taxon>
        <taxon>Lophotrochozoa</taxon>
        <taxon>Mollusca</taxon>
        <taxon>Gastropoda</taxon>
        <taxon>Heterobranchia</taxon>
        <taxon>Euthyneura</taxon>
        <taxon>Panpulmonata</taxon>
        <taxon>Sacoglossa</taxon>
        <taxon>Placobranchoidea</taxon>
        <taxon>Plakobranchidae</taxon>
        <taxon>Elysia</taxon>
    </lineage>
</organism>
<keyword evidence="1" id="KW-0863">Zinc-finger</keyword>
<protein>
    <recommendedName>
        <fullName evidence="3">C2H2-type domain-containing protein</fullName>
    </recommendedName>
</protein>
<evidence type="ECO:0000259" key="3">
    <source>
        <dbReference type="PROSITE" id="PS50157"/>
    </source>
</evidence>
<dbReference type="PROSITE" id="PS00028">
    <property type="entry name" value="ZINC_FINGER_C2H2_1"/>
    <property type="match status" value="1"/>
</dbReference>
<dbReference type="GO" id="GO:0008270">
    <property type="term" value="F:zinc ion binding"/>
    <property type="evidence" value="ECO:0007669"/>
    <property type="project" value="UniProtKB-KW"/>
</dbReference>
<keyword evidence="1" id="KW-0862">Zinc</keyword>
<dbReference type="InterPro" id="IPR013087">
    <property type="entry name" value="Znf_C2H2_type"/>
</dbReference>
<keyword evidence="1" id="KW-0479">Metal-binding</keyword>
<evidence type="ECO:0000256" key="2">
    <source>
        <dbReference type="SAM" id="MobiDB-lite"/>
    </source>
</evidence>
<comment type="caution">
    <text evidence="4">The sequence shown here is derived from an EMBL/GenBank/DDBJ whole genome shotgun (WGS) entry which is preliminary data.</text>
</comment>
<sequence>MLRSHSSEKRFSPVPSVTFALMIAMSTKHVPCSCASIPKTCIYDCKFCNLSFVKAYDLKLHAMSEHNSLKIPSFVATATSHAKLRAEMKQQHRQTHTGSVEQHHQIRTSVQENSEPSENGFTKGLFRAEASNTADSANEERHKLTY</sequence>
<dbReference type="PROSITE" id="PS50157">
    <property type="entry name" value="ZINC_FINGER_C2H2_2"/>
    <property type="match status" value="1"/>
</dbReference>
<feature type="compositionally biased region" description="Polar residues" evidence="2">
    <location>
        <begin position="107"/>
        <end position="120"/>
    </location>
</feature>
<dbReference type="AlphaFoldDB" id="A0AAE1AN14"/>